<dbReference type="Proteomes" id="UP000194857">
    <property type="component" value="Unassembled WGS sequence"/>
</dbReference>
<gene>
    <name evidence="1" type="ORF">CAZ10_10295</name>
</gene>
<dbReference type="AlphaFoldDB" id="A0A241XS19"/>
<reference evidence="1 2" key="1">
    <citation type="submission" date="2017-05" db="EMBL/GenBank/DDBJ databases">
        <authorList>
            <person name="Song R."/>
            <person name="Chenine A.L."/>
            <person name="Ruprecht R.M."/>
        </authorList>
    </citation>
    <scope>NUCLEOTIDE SEQUENCE [LARGE SCALE GENOMIC DNA]</scope>
    <source>
        <strain evidence="1 2">S567_C10_BS</strain>
    </source>
</reference>
<protein>
    <submittedName>
        <fullName evidence="1">Uncharacterized protein</fullName>
    </submittedName>
</protein>
<comment type="caution">
    <text evidence="1">The sequence shown here is derived from an EMBL/GenBank/DDBJ whole genome shotgun (WGS) entry which is preliminary data.</text>
</comment>
<proteinExistence type="predicted"/>
<organism evidence="1 2">
    <name type="scientific">Pseudomonas aeruginosa</name>
    <dbReference type="NCBI Taxonomy" id="287"/>
    <lineage>
        <taxon>Bacteria</taxon>
        <taxon>Pseudomonadati</taxon>
        <taxon>Pseudomonadota</taxon>
        <taxon>Gammaproteobacteria</taxon>
        <taxon>Pseudomonadales</taxon>
        <taxon>Pseudomonadaceae</taxon>
        <taxon>Pseudomonas</taxon>
    </lineage>
</organism>
<name>A0A241XS19_PSEAI</name>
<accession>A0A241XS19</accession>
<sequence>MSLLDQLRNGQGTSEQLDALRRYDDVMDHEMARFTEQAEDVPQAQAGFNVLYRNHLLEKSSLYNRLLNGGKPLLIPPPVSHSYPWYEAVESSDPIGIMEPADAEEWSEKEGDRERMLIHQCFWDVLERQGEHTFIVTYGGWQQMGFTWKLWREDLPAEQATASLCCHHSQEKRSLVTEEDLRQEAEYFSNRWKTGLVDALTAAAPAEAPPLMGKGLFIDRGAYEQLVRQREHKRAVEELLSRIKAGLPDLPTDEEMAVKTQENMASRLGDDWFIRDGLLYHRSWRLQRISPAQLNDTHYLAI</sequence>
<evidence type="ECO:0000313" key="1">
    <source>
        <dbReference type="EMBL" id="OTI63214.1"/>
    </source>
</evidence>
<dbReference type="EMBL" id="NFFZ01000004">
    <property type="protein sequence ID" value="OTI63214.1"/>
    <property type="molecule type" value="Genomic_DNA"/>
</dbReference>
<evidence type="ECO:0000313" key="2">
    <source>
        <dbReference type="Proteomes" id="UP000194857"/>
    </source>
</evidence>
<dbReference type="RefSeq" id="WP_065327481.1">
    <property type="nucleotide sequence ID" value="NZ_NFFZ01000004.1"/>
</dbReference>